<evidence type="ECO:0000313" key="4">
    <source>
        <dbReference type="EMBL" id="PTB62037.1"/>
    </source>
</evidence>
<keyword evidence="1" id="KW-0677">Repeat</keyword>
<reference evidence="5" key="1">
    <citation type="submission" date="2016-07" db="EMBL/GenBank/DDBJ databases">
        <title>Multiple horizontal gene transfer events from other fungi enriched the ability of initially mycotrophic Trichoderma (Ascomycota) to feed on dead plant biomass.</title>
        <authorList>
            <consortium name="DOE Joint Genome Institute"/>
            <person name="Atanasova L."/>
            <person name="Chenthamara K."/>
            <person name="Zhang J."/>
            <person name="Grujic M."/>
            <person name="Henrissat B."/>
            <person name="Kuo A."/>
            <person name="Aerts A."/>
            <person name="Salamov A."/>
            <person name="Lipzen A."/>
            <person name="Labutti K."/>
            <person name="Barry K."/>
            <person name="Miao Y."/>
            <person name="Rahimi M.J."/>
            <person name="Shen Q."/>
            <person name="Grigoriev I.V."/>
            <person name="Kubicek C.P."/>
            <person name="Druzhinina I.S."/>
        </authorList>
    </citation>
    <scope>NUCLEOTIDE SEQUENCE [LARGE SCALE GENOMIC DNA]</scope>
    <source>
        <strain evidence="5">TUCIM 6016</strain>
    </source>
</reference>
<dbReference type="OrthoDB" id="4890832at2759"/>
<dbReference type="Gene3D" id="3.40.50.300">
    <property type="entry name" value="P-loop containing nucleotide triphosphate hydrolases"/>
    <property type="match status" value="1"/>
</dbReference>
<keyword evidence="5" id="KW-1185">Reference proteome</keyword>
<dbReference type="AlphaFoldDB" id="A0A2T4AY96"/>
<dbReference type="SUPFAM" id="SSF52540">
    <property type="entry name" value="P-loop containing nucleoside triphosphate hydrolases"/>
    <property type="match status" value="1"/>
</dbReference>
<evidence type="ECO:0000313" key="5">
    <source>
        <dbReference type="Proteomes" id="UP000241546"/>
    </source>
</evidence>
<feature type="domain" description="Nephrocystin 3-like N-terminal" evidence="2">
    <location>
        <begin position="29"/>
        <end position="192"/>
    </location>
</feature>
<dbReference type="PANTHER" id="PTHR10039">
    <property type="entry name" value="AMELOGENIN"/>
    <property type="match status" value="1"/>
</dbReference>
<dbReference type="InterPro" id="IPR056884">
    <property type="entry name" value="NPHP3-like_N"/>
</dbReference>
<dbReference type="Pfam" id="PF24883">
    <property type="entry name" value="NPHP3_N"/>
    <property type="match status" value="1"/>
</dbReference>
<feature type="domain" description="DUF7791" evidence="3">
    <location>
        <begin position="303"/>
        <end position="426"/>
    </location>
</feature>
<name>A0A2T4AY96_9HYPO</name>
<dbReference type="Proteomes" id="UP000241546">
    <property type="component" value="Unassembled WGS sequence"/>
</dbReference>
<accession>A0A2T4AY96</accession>
<gene>
    <name evidence="4" type="ORF">BBK36DRAFT_61791</name>
</gene>
<proteinExistence type="predicted"/>
<evidence type="ECO:0000259" key="2">
    <source>
        <dbReference type="Pfam" id="PF24883"/>
    </source>
</evidence>
<organism evidence="4 5">
    <name type="scientific">Trichoderma citrinoviride</name>
    <dbReference type="NCBI Taxonomy" id="58853"/>
    <lineage>
        <taxon>Eukaryota</taxon>
        <taxon>Fungi</taxon>
        <taxon>Dikarya</taxon>
        <taxon>Ascomycota</taxon>
        <taxon>Pezizomycotina</taxon>
        <taxon>Sordariomycetes</taxon>
        <taxon>Hypocreomycetidae</taxon>
        <taxon>Hypocreales</taxon>
        <taxon>Hypocreaceae</taxon>
        <taxon>Trichoderma</taxon>
    </lineage>
</organism>
<evidence type="ECO:0000256" key="1">
    <source>
        <dbReference type="ARBA" id="ARBA00022737"/>
    </source>
</evidence>
<sequence length="524" mass="61439">MAHDTTFQWILDPSKDGQRDDSNERVLLLNWLRHGNGIFWVSGKAGSGKSTLMRFIADHERTRRWLEEWAESNKLAIATHFFWTAGTPIQKSQQGLLRALLYDIFRACPEQMAKVIPQRWSRTGPLDSAHSKEWSNRELLETLRVLGRHRSSTRYCMFIDGLDEFDGDHFEMCQVLRELSKSANFKFCLSSRPWNVFEDAFGINSSQKLYIHNLTRQDILAYTQSRLLEHPRWNERHFARWDMESIVNQVTERAHGVFLWVFLVTRSLRDGLINGDTMRDLQRRLDSLPTELEPFFKHMLEVIDPLYHEPMARTLRIAINARQALQLEFYHMLEYEEEDKDFALNRSTDSHTADQLDATLDQCRRRMNARCGGLLEIKQNRVEFLHRTVRDFLLTKEMSDYICQKSGQEFKVNLSTLKGFVFLFRCWMRTAEWVDLADDEPYWRQGLKYANDALEECQESALMHLDAVEGLYQGALGRSAADFVNVSADFIFRSEILTAGVDTYVLVKLDEDPDFFDNPFEWPL</sequence>
<dbReference type="InterPro" id="IPR056693">
    <property type="entry name" value="DUF7791"/>
</dbReference>
<dbReference type="EMBL" id="KZ680225">
    <property type="protein sequence ID" value="PTB62037.1"/>
    <property type="molecule type" value="Genomic_DNA"/>
</dbReference>
<dbReference type="Pfam" id="PF25053">
    <property type="entry name" value="DUF7791"/>
    <property type="match status" value="1"/>
</dbReference>
<dbReference type="PANTHER" id="PTHR10039:SF5">
    <property type="entry name" value="NACHT DOMAIN-CONTAINING PROTEIN"/>
    <property type="match status" value="1"/>
</dbReference>
<feature type="non-terminal residue" evidence="4">
    <location>
        <position position="524"/>
    </location>
</feature>
<evidence type="ECO:0000259" key="3">
    <source>
        <dbReference type="Pfam" id="PF25053"/>
    </source>
</evidence>
<protein>
    <submittedName>
        <fullName evidence="4">Uncharacterized protein</fullName>
    </submittedName>
</protein>
<dbReference type="RefSeq" id="XP_024745357.1">
    <property type="nucleotide sequence ID" value="XM_024898371.1"/>
</dbReference>
<dbReference type="InterPro" id="IPR027417">
    <property type="entry name" value="P-loop_NTPase"/>
</dbReference>
<dbReference type="GeneID" id="36606489"/>